<protein>
    <submittedName>
        <fullName evidence="1">Uncharacterized protein</fullName>
    </submittedName>
</protein>
<sequence>MFVIEECKDSSFYWSNNQNSKKIEPIRNFDGKLSYLNDD</sequence>
<gene>
    <name evidence="1" type="ORF">AC094_12050</name>
</gene>
<accession>A0A853PZX2</accession>
<name>A0A853PZX2_BACFG</name>
<organism evidence="1 2">
    <name type="scientific">Bacteroides fragilis</name>
    <dbReference type="NCBI Taxonomy" id="817"/>
    <lineage>
        <taxon>Bacteria</taxon>
        <taxon>Pseudomonadati</taxon>
        <taxon>Bacteroidota</taxon>
        <taxon>Bacteroidia</taxon>
        <taxon>Bacteroidales</taxon>
        <taxon>Bacteroidaceae</taxon>
        <taxon>Bacteroides</taxon>
    </lineage>
</organism>
<comment type="caution">
    <text evidence="1">The sequence shown here is derived from an EMBL/GenBank/DDBJ whole genome shotgun (WGS) entry which is preliminary data.</text>
</comment>
<dbReference type="AlphaFoldDB" id="A0A853PZX2"/>
<reference evidence="1 2" key="1">
    <citation type="journal article" date="2016" name="PLoS ONE">
        <title>Genomic Diversity of Enterotoxigenic Strains of Bacteroides fragilis.</title>
        <authorList>
            <person name="Pierce J.V."/>
            <person name="Bernstein H.D."/>
        </authorList>
    </citation>
    <scope>NUCLEOTIDE SEQUENCE [LARGE SCALE GENOMIC DNA]</scope>
    <source>
        <strain evidence="1 2">20793-3</strain>
    </source>
</reference>
<evidence type="ECO:0000313" key="1">
    <source>
        <dbReference type="EMBL" id="OCR34358.1"/>
    </source>
</evidence>
<dbReference type="EMBL" id="LIDT01000012">
    <property type="protein sequence ID" value="OCR34358.1"/>
    <property type="molecule type" value="Genomic_DNA"/>
</dbReference>
<dbReference type="Proteomes" id="UP000093197">
    <property type="component" value="Unassembled WGS sequence"/>
</dbReference>
<evidence type="ECO:0000313" key="2">
    <source>
        <dbReference type="Proteomes" id="UP000093197"/>
    </source>
</evidence>
<proteinExistence type="predicted"/>